<organism evidence="2 3">
    <name type="scientific">Pontibacter aquaedesilientis</name>
    <dbReference type="NCBI Taxonomy" id="2766980"/>
    <lineage>
        <taxon>Bacteria</taxon>
        <taxon>Pseudomonadati</taxon>
        <taxon>Bacteroidota</taxon>
        <taxon>Cytophagia</taxon>
        <taxon>Cytophagales</taxon>
        <taxon>Hymenobacteraceae</taxon>
        <taxon>Pontibacter</taxon>
    </lineage>
</organism>
<dbReference type="EMBL" id="JACXAJ010000011">
    <property type="protein sequence ID" value="MBD1398817.1"/>
    <property type="molecule type" value="Genomic_DNA"/>
</dbReference>
<dbReference type="InterPro" id="IPR003593">
    <property type="entry name" value="AAA+_ATPase"/>
</dbReference>
<evidence type="ECO:0000313" key="2">
    <source>
        <dbReference type="EMBL" id="MBD1398817.1"/>
    </source>
</evidence>
<dbReference type="Pfam" id="PF18860">
    <property type="entry name" value="AbiJ_NTD3"/>
    <property type="match status" value="1"/>
</dbReference>
<dbReference type="InterPro" id="IPR041427">
    <property type="entry name" value="AbiJ-NTD3"/>
</dbReference>
<dbReference type="Pfam" id="PF13175">
    <property type="entry name" value="AAA_15"/>
    <property type="match status" value="1"/>
</dbReference>
<sequence>MRITKRVKSELLGFLLKAPNAFGEFDENEGIIPFLNEIWDLRAMPSTDERFQDAYRDIYHHTINNDDWSLEYLFIDRLNLLEDDESFKKFIETIVNPRYKKSEDEIFTFVASINKYLGKGKLQLAITAYNEDNLPIYSLQTKEDVDDLPAHIKLNDYPFYVVKTPKSRSKYKSSHSNPPTTPAFVLVFNDGWNDFSVWSEFSLFYYNDGDTCEYIGDTKIIFKEELNTPEFIPDEFNRLTRDFCSLGQEVSYYHNLQNSVERDFESVLYALRDAAFFPQIQEAFEEQGNFVNSLVRDDKAERLLREAKHIITNGDNSSELYNFTYTFKPAFSDTPVDVNFGFNADSSTPSRIYGLIGKNGTGKTQLVTSLPNKIAKREDGFFSPKAPLFSKVIAISYSIFDRFEIPQTTASFNYIYCGLRNEKGEFVSEEILVERFHKTWKRIEELKRINKWRKILLNFIDEELVNQFIVERDEIEFRTNKYEVKISGFNIIKNILSSGQSILLYIISEIVAHIRYDSLLIYDEPETHLHPNAITQLMNTIYELVNEFESYCIIATHSPLVIRELFSRNVYVIERHGDIPSIRLIGIESFGENLTTLTDEVFGNKDVDKQYKMIIQNLVNDGASYDSIVSTLSSNDTPLSLNARLYIKSQIKVRNENA</sequence>
<dbReference type="Gene3D" id="3.40.50.300">
    <property type="entry name" value="P-loop containing nucleotide triphosphate hydrolases"/>
    <property type="match status" value="1"/>
</dbReference>
<evidence type="ECO:0000259" key="1">
    <source>
        <dbReference type="SMART" id="SM00382"/>
    </source>
</evidence>
<name>A0ABR7XKM1_9BACT</name>
<gene>
    <name evidence="2" type="ORF">H9Q13_16720</name>
</gene>
<reference evidence="2 3" key="1">
    <citation type="submission" date="2020-09" db="EMBL/GenBank/DDBJ databases">
        <title>Genome sequencing and assembly of Pontibacter sp.</title>
        <authorList>
            <person name="Chhetri G."/>
        </authorList>
    </citation>
    <scope>NUCLEOTIDE SEQUENCE [LARGE SCALE GENOMIC DNA]</scope>
    <source>
        <strain evidence="2 3">JH31</strain>
    </source>
</reference>
<feature type="domain" description="AAA+ ATPase" evidence="1">
    <location>
        <begin position="349"/>
        <end position="576"/>
    </location>
</feature>
<dbReference type="PANTHER" id="PTHR43581">
    <property type="entry name" value="ATP/GTP PHOSPHATASE"/>
    <property type="match status" value="1"/>
</dbReference>
<dbReference type="PANTHER" id="PTHR43581:SF2">
    <property type="entry name" value="EXCINUCLEASE ATPASE SUBUNIT"/>
    <property type="match status" value="1"/>
</dbReference>
<accession>A0ABR7XKM1</accession>
<dbReference type="SMART" id="SM00382">
    <property type="entry name" value="AAA"/>
    <property type="match status" value="1"/>
</dbReference>
<dbReference type="InterPro" id="IPR041685">
    <property type="entry name" value="AAA_GajA/Old/RecF-like"/>
</dbReference>
<dbReference type="RefSeq" id="WP_191184949.1">
    <property type="nucleotide sequence ID" value="NZ_JACXAJ010000011.1"/>
</dbReference>
<keyword evidence="3" id="KW-1185">Reference proteome</keyword>
<dbReference type="InterPro" id="IPR051396">
    <property type="entry name" value="Bact_Antivir_Def_Nuclease"/>
</dbReference>
<evidence type="ECO:0000313" key="3">
    <source>
        <dbReference type="Proteomes" id="UP000625551"/>
    </source>
</evidence>
<protein>
    <submittedName>
        <fullName evidence="2">AAA family ATPase</fullName>
    </submittedName>
</protein>
<proteinExistence type="predicted"/>
<comment type="caution">
    <text evidence="2">The sequence shown here is derived from an EMBL/GenBank/DDBJ whole genome shotgun (WGS) entry which is preliminary data.</text>
</comment>
<dbReference type="Proteomes" id="UP000625551">
    <property type="component" value="Unassembled WGS sequence"/>
</dbReference>
<dbReference type="InterPro" id="IPR027417">
    <property type="entry name" value="P-loop_NTPase"/>
</dbReference>
<dbReference type="SUPFAM" id="SSF52540">
    <property type="entry name" value="P-loop containing nucleoside triphosphate hydrolases"/>
    <property type="match status" value="1"/>
</dbReference>